<evidence type="ECO:0000256" key="1">
    <source>
        <dbReference type="SAM" id="MobiDB-lite"/>
    </source>
</evidence>
<accession>A0A3A3G7F9</accession>
<evidence type="ECO:0000313" key="3">
    <source>
        <dbReference type="Proteomes" id="UP000266327"/>
    </source>
</evidence>
<organism evidence="2 3">
    <name type="scientific">Noviherbaspirillum sedimenti</name>
    <dbReference type="NCBI Taxonomy" id="2320865"/>
    <lineage>
        <taxon>Bacteria</taxon>
        <taxon>Pseudomonadati</taxon>
        <taxon>Pseudomonadota</taxon>
        <taxon>Betaproteobacteria</taxon>
        <taxon>Burkholderiales</taxon>
        <taxon>Oxalobacteraceae</taxon>
        <taxon>Noviherbaspirillum</taxon>
    </lineage>
</organism>
<dbReference type="EMBL" id="QYUQ01000002">
    <property type="protein sequence ID" value="RJG04447.1"/>
    <property type="molecule type" value="Genomic_DNA"/>
</dbReference>
<dbReference type="OrthoDB" id="6369218at2"/>
<sequence>MSTIIAGRFDQQAGVEEARAELLRAGFSEEQVTSFYVNPPGQHDLTPVGGDEIESPGAEHSRHGLAQGGVAGGVVGAALGTAGIPVLGPVGPLVGAMVGAHIGDLAGSLSEMDDDGGSGNTAGLPYRRSGMLLAILADDPDAEDRAIRLLRALHAQDIERAQGTIANGDWEDFNPLQPPSLVDMH</sequence>
<gene>
    <name evidence="2" type="ORF">D3878_14990</name>
</gene>
<evidence type="ECO:0000313" key="2">
    <source>
        <dbReference type="EMBL" id="RJG04447.1"/>
    </source>
</evidence>
<keyword evidence="3" id="KW-1185">Reference proteome</keyword>
<dbReference type="RefSeq" id="WP_119787920.1">
    <property type="nucleotide sequence ID" value="NZ_QYUQ01000002.1"/>
</dbReference>
<comment type="caution">
    <text evidence="2">The sequence shown here is derived from an EMBL/GenBank/DDBJ whole genome shotgun (WGS) entry which is preliminary data.</text>
</comment>
<proteinExistence type="predicted"/>
<name>A0A3A3G7F9_9BURK</name>
<protein>
    <recommendedName>
        <fullName evidence="4">Glycine zipper domain-containing protein</fullName>
    </recommendedName>
</protein>
<feature type="region of interest" description="Disordered" evidence="1">
    <location>
        <begin position="36"/>
        <end position="64"/>
    </location>
</feature>
<dbReference type="Proteomes" id="UP000266327">
    <property type="component" value="Unassembled WGS sequence"/>
</dbReference>
<evidence type="ECO:0008006" key="4">
    <source>
        <dbReference type="Google" id="ProtNLM"/>
    </source>
</evidence>
<dbReference type="AlphaFoldDB" id="A0A3A3G7F9"/>
<reference evidence="3" key="1">
    <citation type="submission" date="2018-09" db="EMBL/GenBank/DDBJ databases">
        <authorList>
            <person name="Zhu H."/>
        </authorList>
    </citation>
    <scope>NUCLEOTIDE SEQUENCE [LARGE SCALE GENOMIC DNA]</scope>
    <source>
        <strain evidence="3">K1S02-23</strain>
    </source>
</reference>